<dbReference type="GO" id="GO:0005737">
    <property type="term" value="C:cytoplasm"/>
    <property type="evidence" value="ECO:0007669"/>
    <property type="project" value="UniProtKB-SubCell"/>
</dbReference>
<dbReference type="FunFam" id="1.20.5.170:FF:000066">
    <property type="entry name" value="DNA damage-inducible transcript 3 protein"/>
    <property type="match status" value="1"/>
</dbReference>
<keyword evidence="15" id="KW-0804">Transcription</keyword>
<evidence type="ECO:0000313" key="26">
    <source>
        <dbReference type="Proteomes" id="UP000314982"/>
    </source>
</evidence>
<evidence type="ECO:0000256" key="1">
    <source>
        <dbReference type="ARBA" id="ARBA00004496"/>
    </source>
</evidence>
<dbReference type="AlphaFoldDB" id="A0A4W5KWH8"/>
<keyword evidence="18" id="KW-0131">Cell cycle</keyword>
<evidence type="ECO:0000256" key="16">
    <source>
        <dbReference type="ARBA" id="ARBA00023230"/>
    </source>
</evidence>
<name>A0A4W5KWH8_9TELE</name>
<keyword evidence="7" id="KW-0879">Wnt signaling pathway</keyword>
<protein>
    <recommendedName>
        <fullName evidence="3">DNA damage-inducible transcript 3 protein</fullName>
    </recommendedName>
    <alternativeName>
        <fullName evidence="21">C/EBP zeta</fullName>
    </alternativeName>
    <alternativeName>
        <fullName evidence="19">C/EBP-homologous protein</fullName>
    </alternativeName>
    <alternativeName>
        <fullName evidence="22">C/EBP-homologous protein 10</fullName>
    </alternativeName>
    <alternativeName>
        <fullName evidence="20">CCAAT/enhancer-binding protein homologous protein</fullName>
    </alternativeName>
</protein>
<evidence type="ECO:0000256" key="2">
    <source>
        <dbReference type="ARBA" id="ARBA00007163"/>
    </source>
</evidence>
<evidence type="ECO:0000256" key="11">
    <source>
        <dbReference type="ARBA" id="ARBA00023015"/>
    </source>
</evidence>
<evidence type="ECO:0000256" key="5">
    <source>
        <dbReference type="ARBA" id="ARBA00022491"/>
    </source>
</evidence>
<keyword evidence="13" id="KW-0238">DNA-binding</keyword>
<evidence type="ECO:0000256" key="13">
    <source>
        <dbReference type="ARBA" id="ARBA00023125"/>
    </source>
</evidence>
<reference evidence="26" key="1">
    <citation type="submission" date="2018-06" db="EMBL/GenBank/DDBJ databases">
        <title>Genome assembly of Danube salmon.</title>
        <authorList>
            <person name="Macqueen D.J."/>
            <person name="Gundappa M.K."/>
        </authorList>
    </citation>
    <scope>NUCLEOTIDE SEQUENCE [LARGE SCALE GENOMIC DNA]</scope>
</reference>
<dbReference type="PANTHER" id="PTHR16833:SF0">
    <property type="entry name" value="DNA DAMAGE-INDUCIBLE TRANSCRIPT 3 PROTEIN"/>
    <property type="match status" value="1"/>
</dbReference>
<reference evidence="25" key="3">
    <citation type="submission" date="2025-09" db="UniProtKB">
        <authorList>
            <consortium name="Ensembl"/>
        </authorList>
    </citation>
    <scope>IDENTIFICATION</scope>
</reference>
<keyword evidence="17" id="KW-0539">Nucleus</keyword>
<keyword evidence="5" id="KW-0678">Repressor</keyword>
<dbReference type="InterPro" id="IPR016670">
    <property type="entry name" value="DNA_damage_induc_transcript_3"/>
</dbReference>
<feature type="region of interest" description="Disordered" evidence="23">
    <location>
        <begin position="104"/>
        <end position="156"/>
    </location>
</feature>
<sequence>MTAEWLHLPPPYPPGVGPLCGAESYPPGVGPLCGAELEAWYEDLQDILGSDGGGAKLARAPPCSEKEPEFLDVLESCSLTWLTDGVGVGGEAWGGAEGVQRITIPEEPPTHPLHHTSSNTSCPSPAEEMAERQGDRGGERDGERGGSGGGDLLPPEFFELLSEGGVGLAETGGIMVSGSYHHHQLHHHSDNVQQPESPSASEEENPCVPDSPSCSSSASPSTSLNCSPPSSPTSTSFSSSRQDKRKRGNSLSSPSSGSRSSSSSTKKSRREREQENERKVQELTDQNERLKAEIDRLGEEVQRTRRALIERLVNTRK</sequence>
<feature type="compositionally biased region" description="Basic and acidic residues" evidence="23">
    <location>
        <begin position="270"/>
        <end position="289"/>
    </location>
</feature>
<evidence type="ECO:0000256" key="20">
    <source>
        <dbReference type="ARBA" id="ARBA00029747"/>
    </source>
</evidence>
<keyword evidence="12" id="KW-0346">Stress response</keyword>
<evidence type="ECO:0000256" key="4">
    <source>
        <dbReference type="ARBA" id="ARBA00022490"/>
    </source>
</evidence>
<evidence type="ECO:0000256" key="8">
    <source>
        <dbReference type="ARBA" id="ARBA00022703"/>
    </source>
</evidence>
<dbReference type="GO" id="GO:0000122">
    <property type="term" value="P:negative regulation of transcription by RNA polymerase II"/>
    <property type="evidence" value="ECO:0007669"/>
    <property type="project" value="TreeGrafter"/>
</dbReference>
<feature type="compositionally biased region" description="Basic and acidic residues" evidence="23">
    <location>
        <begin position="129"/>
        <end position="144"/>
    </location>
</feature>
<feature type="region of interest" description="Disordered" evidence="23">
    <location>
        <begin position="183"/>
        <end position="289"/>
    </location>
</feature>
<dbReference type="GO" id="GO:0000978">
    <property type="term" value="F:RNA polymerase II cis-regulatory region sequence-specific DNA binding"/>
    <property type="evidence" value="ECO:0007669"/>
    <property type="project" value="TreeGrafter"/>
</dbReference>
<evidence type="ECO:0000256" key="7">
    <source>
        <dbReference type="ARBA" id="ARBA00022687"/>
    </source>
</evidence>
<feature type="domain" description="BZIP" evidence="24">
    <location>
        <begin position="258"/>
        <end position="311"/>
    </location>
</feature>
<evidence type="ECO:0000256" key="9">
    <source>
        <dbReference type="ARBA" id="ARBA00022810"/>
    </source>
</evidence>
<evidence type="ECO:0000256" key="21">
    <source>
        <dbReference type="ARBA" id="ARBA00031701"/>
    </source>
</evidence>
<keyword evidence="6" id="KW-0597">Phosphoprotein</keyword>
<dbReference type="STRING" id="62062.ENSHHUP00000016451"/>
<dbReference type="GO" id="GO:0036488">
    <property type="term" value="C:CHOP-C/EBP complex"/>
    <property type="evidence" value="ECO:0007669"/>
    <property type="project" value="TreeGrafter"/>
</dbReference>
<evidence type="ECO:0000256" key="22">
    <source>
        <dbReference type="ARBA" id="ARBA00032567"/>
    </source>
</evidence>
<evidence type="ECO:0000313" key="25">
    <source>
        <dbReference type="Ensembl" id="ENSHHUP00000016451.1"/>
    </source>
</evidence>
<dbReference type="GO" id="GO:1990617">
    <property type="term" value="C:CHOP-ATF4 complex"/>
    <property type="evidence" value="ECO:0007669"/>
    <property type="project" value="TreeGrafter"/>
</dbReference>
<dbReference type="Pfam" id="PF07716">
    <property type="entry name" value="bZIP_2"/>
    <property type="match status" value="1"/>
</dbReference>
<dbReference type="GO" id="GO:0016055">
    <property type="term" value="P:Wnt signaling pathway"/>
    <property type="evidence" value="ECO:0007669"/>
    <property type="project" value="UniProtKB-KW"/>
</dbReference>
<proteinExistence type="inferred from homology"/>
<keyword evidence="26" id="KW-1185">Reference proteome</keyword>
<dbReference type="GO" id="GO:0070059">
    <property type="term" value="P:intrinsic apoptotic signaling pathway in response to endoplasmic reticulum stress"/>
    <property type="evidence" value="ECO:0007669"/>
    <property type="project" value="TreeGrafter"/>
</dbReference>
<dbReference type="Gene3D" id="1.20.5.170">
    <property type="match status" value="1"/>
</dbReference>
<evidence type="ECO:0000259" key="24">
    <source>
        <dbReference type="PROSITE" id="PS50217"/>
    </source>
</evidence>
<dbReference type="Proteomes" id="UP000314982">
    <property type="component" value="Unassembled WGS sequence"/>
</dbReference>
<dbReference type="PANTHER" id="PTHR16833">
    <property type="entry name" value="DNA DAMAGE-INDUCIBLE TRANSCRIPT 3 DDIT3"/>
    <property type="match status" value="1"/>
</dbReference>
<accession>A0A4W5KWH8</accession>
<evidence type="ECO:0000256" key="18">
    <source>
        <dbReference type="ARBA" id="ARBA00023306"/>
    </source>
</evidence>
<dbReference type="GO" id="GO:0001228">
    <property type="term" value="F:DNA-binding transcription activator activity, RNA polymerase II-specific"/>
    <property type="evidence" value="ECO:0007669"/>
    <property type="project" value="TreeGrafter"/>
</dbReference>
<reference evidence="25" key="2">
    <citation type="submission" date="2025-08" db="UniProtKB">
        <authorList>
            <consortium name="Ensembl"/>
        </authorList>
    </citation>
    <scope>IDENTIFICATION</scope>
</reference>
<evidence type="ECO:0000256" key="10">
    <source>
        <dbReference type="ARBA" id="ARBA00022843"/>
    </source>
</evidence>
<comment type="similarity">
    <text evidence="2">Belongs to the bZIP family.</text>
</comment>
<dbReference type="GO" id="GO:0051726">
    <property type="term" value="P:regulation of cell cycle"/>
    <property type="evidence" value="ECO:0007669"/>
    <property type="project" value="UniProtKB-KW"/>
</dbReference>
<dbReference type="GO" id="GO:0046982">
    <property type="term" value="F:protein heterodimerization activity"/>
    <property type="evidence" value="ECO:0007669"/>
    <property type="project" value="TreeGrafter"/>
</dbReference>
<dbReference type="PROSITE" id="PS50217">
    <property type="entry name" value="BZIP"/>
    <property type="match status" value="1"/>
</dbReference>
<evidence type="ECO:0000256" key="17">
    <source>
        <dbReference type="ARBA" id="ARBA00023242"/>
    </source>
</evidence>
<keyword evidence="8" id="KW-0053">Apoptosis</keyword>
<evidence type="ECO:0000256" key="12">
    <source>
        <dbReference type="ARBA" id="ARBA00023016"/>
    </source>
</evidence>
<keyword evidence="16" id="KW-0834">Unfolded protein response</keyword>
<keyword evidence="11" id="KW-0805">Transcription regulation</keyword>
<keyword evidence="9" id="KW-0338">Growth arrest</keyword>
<feature type="compositionally biased region" description="Low complexity" evidence="23">
    <location>
        <begin position="195"/>
        <end position="240"/>
    </location>
</feature>
<evidence type="ECO:0000256" key="3">
    <source>
        <dbReference type="ARBA" id="ARBA00016478"/>
    </source>
</evidence>
<evidence type="ECO:0000256" key="6">
    <source>
        <dbReference type="ARBA" id="ARBA00022553"/>
    </source>
</evidence>
<dbReference type="GO" id="GO:0006986">
    <property type="term" value="P:response to unfolded protein"/>
    <property type="evidence" value="ECO:0007669"/>
    <property type="project" value="UniProtKB-KW"/>
</dbReference>
<keyword evidence="14" id="KW-0010">Activator</keyword>
<evidence type="ECO:0000256" key="19">
    <source>
        <dbReference type="ARBA" id="ARBA00029580"/>
    </source>
</evidence>
<dbReference type="GO" id="GO:1990622">
    <property type="term" value="C:CHOP-ATF3 complex"/>
    <property type="evidence" value="ECO:0007669"/>
    <property type="project" value="TreeGrafter"/>
</dbReference>
<organism evidence="25 26">
    <name type="scientific">Hucho hucho</name>
    <name type="common">huchen</name>
    <dbReference type="NCBI Taxonomy" id="62062"/>
    <lineage>
        <taxon>Eukaryota</taxon>
        <taxon>Metazoa</taxon>
        <taxon>Chordata</taxon>
        <taxon>Craniata</taxon>
        <taxon>Vertebrata</taxon>
        <taxon>Euteleostomi</taxon>
        <taxon>Actinopterygii</taxon>
        <taxon>Neopterygii</taxon>
        <taxon>Teleostei</taxon>
        <taxon>Protacanthopterygii</taxon>
        <taxon>Salmoniformes</taxon>
        <taxon>Salmonidae</taxon>
        <taxon>Salmoninae</taxon>
        <taxon>Hucho</taxon>
    </lineage>
</organism>
<evidence type="ECO:0000256" key="15">
    <source>
        <dbReference type="ARBA" id="ARBA00023163"/>
    </source>
</evidence>
<dbReference type="Ensembl" id="ENSHHUT00000017033.1">
    <property type="protein sequence ID" value="ENSHHUP00000016451.1"/>
    <property type="gene ID" value="ENSHHUG00000010244.1"/>
</dbReference>
<keyword evidence="10" id="KW-0832">Ubl conjugation</keyword>
<dbReference type="GeneTree" id="ENSGT00390000006305"/>
<dbReference type="GO" id="GO:0006983">
    <property type="term" value="P:ER overload response"/>
    <property type="evidence" value="ECO:0007669"/>
    <property type="project" value="TreeGrafter"/>
</dbReference>
<evidence type="ECO:0000256" key="14">
    <source>
        <dbReference type="ARBA" id="ARBA00023159"/>
    </source>
</evidence>
<feature type="compositionally biased region" description="Low complexity" evidence="23">
    <location>
        <begin position="249"/>
        <end position="265"/>
    </location>
</feature>
<evidence type="ECO:0000256" key="23">
    <source>
        <dbReference type="SAM" id="MobiDB-lite"/>
    </source>
</evidence>
<dbReference type="InterPro" id="IPR004827">
    <property type="entry name" value="bZIP"/>
</dbReference>
<comment type="subcellular location">
    <subcellularLocation>
        <location evidence="1">Cytoplasm</location>
    </subcellularLocation>
</comment>
<keyword evidence="4" id="KW-0963">Cytoplasm</keyword>